<dbReference type="PROSITE" id="PS00636">
    <property type="entry name" value="DNAJ_1"/>
    <property type="match status" value="1"/>
</dbReference>
<dbReference type="PANTHER" id="PTHR43096">
    <property type="entry name" value="DNAJ HOMOLOG 1, MITOCHONDRIAL-RELATED"/>
    <property type="match status" value="1"/>
</dbReference>
<keyword evidence="2" id="KW-0677">Repeat</keyword>
<dbReference type="Pfam" id="PF00226">
    <property type="entry name" value="DnaJ"/>
    <property type="match status" value="1"/>
</dbReference>
<dbReference type="FunFam" id="2.60.260.20:FF:000005">
    <property type="entry name" value="Chaperone protein dnaJ 1, mitochondrial"/>
    <property type="match status" value="1"/>
</dbReference>
<protein>
    <submittedName>
        <fullName evidence="7">Molecular chaperone DnaJ</fullName>
    </submittedName>
</protein>
<evidence type="ECO:0000259" key="6">
    <source>
        <dbReference type="PROSITE" id="PS50076"/>
    </source>
</evidence>
<reference evidence="7 8" key="1">
    <citation type="submission" date="2017-10" db="EMBL/GenBank/DDBJ databases">
        <title>The draft genome sequence of Lewinella nigricans NBRC 102662.</title>
        <authorList>
            <person name="Wang K."/>
        </authorList>
    </citation>
    <scope>NUCLEOTIDE SEQUENCE [LARGE SCALE GENOMIC DNA]</scope>
    <source>
        <strain evidence="7 8">NBRC 102662</strain>
    </source>
</reference>
<evidence type="ECO:0000256" key="2">
    <source>
        <dbReference type="ARBA" id="ARBA00022737"/>
    </source>
</evidence>
<dbReference type="InterPro" id="IPR002939">
    <property type="entry name" value="DnaJ_C"/>
</dbReference>
<dbReference type="Pfam" id="PF01556">
    <property type="entry name" value="DnaJ_C"/>
    <property type="match status" value="1"/>
</dbReference>
<dbReference type="GO" id="GO:0042026">
    <property type="term" value="P:protein refolding"/>
    <property type="evidence" value="ECO:0007669"/>
    <property type="project" value="TreeGrafter"/>
</dbReference>
<keyword evidence="1" id="KW-0479">Metal-binding</keyword>
<dbReference type="EMBL" id="PDUD01000025">
    <property type="protein sequence ID" value="PHN04454.1"/>
    <property type="molecule type" value="Genomic_DNA"/>
</dbReference>
<keyword evidence="4" id="KW-0862">Zinc</keyword>
<feature type="domain" description="J" evidence="6">
    <location>
        <begin position="5"/>
        <end position="70"/>
    </location>
</feature>
<dbReference type="OrthoDB" id="9779889at2"/>
<organism evidence="7 8">
    <name type="scientific">Flavilitoribacter nigricans (strain ATCC 23147 / DSM 23189 / NBRC 102662 / NCIMB 1420 / SS-2)</name>
    <name type="common">Lewinella nigricans</name>
    <dbReference type="NCBI Taxonomy" id="1122177"/>
    <lineage>
        <taxon>Bacteria</taxon>
        <taxon>Pseudomonadati</taxon>
        <taxon>Bacteroidota</taxon>
        <taxon>Saprospiria</taxon>
        <taxon>Saprospirales</taxon>
        <taxon>Lewinellaceae</taxon>
        <taxon>Flavilitoribacter</taxon>
    </lineage>
</organism>
<evidence type="ECO:0000313" key="8">
    <source>
        <dbReference type="Proteomes" id="UP000223913"/>
    </source>
</evidence>
<name>A0A2D0N7F7_FLAN2</name>
<dbReference type="Gene3D" id="1.10.287.110">
    <property type="entry name" value="DnaJ domain"/>
    <property type="match status" value="1"/>
</dbReference>
<dbReference type="SUPFAM" id="SSF49493">
    <property type="entry name" value="HSP40/DnaJ peptide-binding domain"/>
    <property type="match status" value="2"/>
</dbReference>
<dbReference type="CDD" id="cd10747">
    <property type="entry name" value="DnaJ_C"/>
    <property type="match status" value="1"/>
</dbReference>
<evidence type="ECO:0000313" key="7">
    <source>
        <dbReference type="EMBL" id="PHN04454.1"/>
    </source>
</evidence>
<evidence type="ECO:0000256" key="1">
    <source>
        <dbReference type="ARBA" id="ARBA00022723"/>
    </source>
</evidence>
<dbReference type="InterPro" id="IPR008971">
    <property type="entry name" value="HSP40/DnaJ_pept-bd"/>
</dbReference>
<proteinExistence type="predicted"/>
<dbReference type="Gene3D" id="2.60.260.20">
    <property type="entry name" value="Urease metallochaperone UreE, N-terminal domain"/>
    <property type="match status" value="2"/>
</dbReference>
<dbReference type="GO" id="GO:0008270">
    <property type="term" value="F:zinc ion binding"/>
    <property type="evidence" value="ECO:0007669"/>
    <property type="project" value="UniProtKB-KW"/>
</dbReference>
<evidence type="ECO:0000256" key="4">
    <source>
        <dbReference type="ARBA" id="ARBA00022833"/>
    </source>
</evidence>
<keyword evidence="3" id="KW-0863">Zinc-finger</keyword>
<dbReference type="Proteomes" id="UP000223913">
    <property type="component" value="Unassembled WGS sequence"/>
</dbReference>
<dbReference type="PRINTS" id="PR00625">
    <property type="entry name" value="JDOMAIN"/>
</dbReference>
<dbReference type="AlphaFoldDB" id="A0A2D0N7F7"/>
<dbReference type="InterPro" id="IPR018253">
    <property type="entry name" value="DnaJ_domain_CS"/>
</dbReference>
<gene>
    <name evidence="7" type="ORF">CRP01_20820</name>
</gene>
<dbReference type="PROSITE" id="PS50076">
    <property type="entry name" value="DNAJ_2"/>
    <property type="match status" value="1"/>
</dbReference>
<dbReference type="GO" id="GO:0051082">
    <property type="term" value="F:unfolded protein binding"/>
    <property type="evidence" value="ECO:0007669"/>
    <property type="project" value="InterPro"/>
</dbReference>
<comment type="caution">
    <text evidence="7">The sequence shown here is derived from an EMBL/GenBank/DDBJ whole genome shotgun (WGS) entry which is preliminary data.</text>
</comment>
<dbReference type="PANTHER" id="PTHR43096:SF48">
    <property type="entry name" value="CHAPERONE PROTEIN DNAJ"/>
    <property type="match status" value="1"/>
</dbReference>
<accession>A0A2D0N7F7</accession>
<dbReference type="SUPFAM" id="SSF46565">
    <property type="entry name" value="Chaperone J-domain"/>
    <property type="match status" value="1"/>
</dbReference>
<sequence>MQYKDYYQILGVDKKATEKEIKKAYRKLATKYHPDKNPDDKAAEEKFKEITEAYEVLSDSEKRKKYEQLGANWEAFQQSGFDPNQYQQGNPFGQGGGHTFVFEGDPSEFFGGGGGSSFFDMFFGQGTQDKTDPFEAFMHQRGGRGGRSRAAYTGQDLQAEMDITLEEAYKGSSRTFTVNGDNLRIKIKPGAYDGQKLRLKGKGNPGVNGGQNGDLYIVLRINPDPRFNREGDNLVIEQEVDLYTALLGDQISIPTMTGSVNMRIPEGTSPGALLRLKGKGMPVYGKTDQYGDLLVRINVNFPKKLSDAERKAFEALRKGETVGA</sequence>
<keyword evidence="5" id="KW-0143">Chaperone</keyword>
<keyword evidence="8" id="KW-1185">Reference proteome</keyword>
<dbReference type="GO" id="GO:0005737">
    <property type="term" value="C:cytoplasm"/>
    <property type="evidence" value="ECO:0007669"/>
    <property type="project" value="TreeGrafter"/>
</dbReference>
<dbReference type="CDD" id="cd06257">
    <property type="entry name" value="DnaJ"/>
    <property type="match status" value="1"/>
</dbReference>
<dbReference type="InterPro" id="IPR036869">
    <property type="entry name" value="J_dom_sf"/>
</dbReference>
<evidence type="ECO:0000256" key="5">
    <source>
        <dbReference type="ARBA" id="ARBA00023186"/>
    </source>
</evidence>
<dbReference type="RefSeq" id="WP_099152027.1">
    <property type="nucleotide sequence ID" value="NZ_PDUD01000025.1"/>
</dbReference>
<dbReference type="SMART" id="SM00271">
    <property type="entry name" value="DnaJ"/>
    <property type="match status" value="1"/>
</dbReference>
<dbReference type="InterPro" id="IPR001623">
    <property type="entry name" value="DnaJ_domain"/>
</dbReference>
<evidence type="ECO:0000256" key="3">
    <source>
        <dbReference type="ARBA" id="ARBA00022771"/>
    </source>
</evidence>